<dbReference type="EMBL" id="LAZR01042548">
    <property type="protein sequence ID" value="KKL09276.1"/>
    <property type="molecule type" value="Genomic_DNA"/>
</dbReference>
<dbReference type="AlphaFoldDB" id="A0A0F9CUA9"/>
<reference evidence="1" key="1">
    <citation type="journal article" date="2015" name="Nature">
        <title>Complex archaea that bridge the gap between prokaryotes and eukaryotes.</title>
        <authorList>
            <person name="Spang A."/>
            <person name="Saw J.H."/>
            <person name="Jorgensen S.L."/>
            <person name="Zaremba-Niedzwiedzka K."/>
            <person name="Martijn J."/>
            <person name="Lind A.E."/>
            <person name="van Eijk R."/>
            <person name="Schleper C."/>
            <person name="Guy L."/>
            <person name="Ettema T.J."/>
        </authorList>
    </citation>
    <scope>NUCLEOTIDE SEQUENCE</scope>
</reference>
<accession>A0A0F9CUA9</accession>
<organism evidence="1">
    <name type="scientific">marine sediment metagenome</name>
    <dbReference type="NCBI Taxonomy" id="412755"/>
    <lineage>
        <taxon>unclassified sequences</taxon>
        <taxon>metagenomes</taxon>
        <taxon>ecological metagenomes</taxon>
    </lineage>
</organism>
<gene>
    <name evidence="1" type="ORF">LCGC14_2567450</name>
</gene>
<evidence type="ECO:0000313" key="1">
    <source>
        <dbReference type="EMBL" id="KKL09276.1"/>
    </source>
</evidence>
<protein>
    <submittedName>
        <fullName evidence="1">Uncharacterized protein</fullName>
    </submittedName>
</protein>
<feature type="non-terminal residue" evidence="1">
    <location>
        <position position="1"/>
    </location>
</feature>
<comment type="caution">
    <text evidence="1">The sequence shown here is derived from an EMBL/GenBank/DDBJ whole genome shotgun (WGS) entry which is preliminary data.</text>
</comment>
<name>A0A0F9CUA9_9ZZZZ</name>
<sequence length="267" mass="31382">SDVVEQTELYMFEGGTPIVWLRIKSSYFQHRPMGFAFGSFGPTLTNNQWYHVKIDWWHDSGPNDDFVDIYVDEVLYIDYAYARGTQSSGVDRFRVKTFDTTSQIDAFGESWNMNYTIGDNLNTIPTKINFTSQIQIDTSIIYSNDTLEAVNLFYSFKTDISQLTNISIYNFDSNNFTLIQSVINLNFNSLNFTLNQFYYNFSYDIIILFELVNATNYFELYLDQFKVQYNWTKTSGDIFSTISKSITFDFLNRYDSNFDIYKKLYKS</sequence>
<proteinExistence type="predicted"/>